<dbReference type="SUPFAM" id="SSF55031">
    <property type="entry name" value="Bacterial exopeptidase dimerisation domain"/>
    <property type="match status" value="1"/>
</dbReference>
<dbReference type="GO" id="GO:0050118">
    <property type="term" value="F:N-acetyldiaminopimelate deacetylase activity"/>
    <property type="evidence" value="ECO:0007669"/>
    <property type="project" value="UniProtKB-ARBA"/>
</dbReference>
<dbReference type="FunFam" id="3.30.70.360:FF:000001">
    <property type="entry name" value="N-acetyldiaminopimelate deacetylase"/>
    <property type="match status" value="1"/>
</dbReference>
<dbReference type="NCBIfam" id="TIGR01891">
    <property type="entry name" value="amidohydrolases"/>
    <property type="match status" value="1"/>
</dbReference>
<feature type="binding site" evidence="2">
    <location>
        <position position="144"/>
    </location>
    <ligand>
        <name>Mn(2+)</name>
        <dbReference type="ChEBI" id="CHEBI:29035"/>
        <label>2</label>
    </ligand>
</feature>
<dbReference type="Pfam" id="PF07687">
    <property type="entry name" value="M20_dimer"/>
    <property type="match status" value="1"/>
</dbReference>
<keyword evidence="2" id="KW-0479">Metal-binding</keyword>
<reference evidence="4 5" key="1">
    <citation type="submission" date="2018-04" db="EMBL/GenBank/DDBJ databases">
        <title>Genomic Encyclopedia of Archaeal and Bacterial Type Strains, Phase II (KMG-II): from individual species to whole genera.</title>
        <authorList>
            <person name="Goeker M."/>
        </authorList>
    </citation>
    <scope>NUCLEOTIDE SEQUENCE [LARGE SCALE GENOMIC DNA]</scope>
    <source>
        <strain evidence="4 5">DSM 45169</strain>
    </source>
</reference>
<dbReference type="SUPFAM" id="SSF53187">
    <property type="entry name" value="Zn-dependent exopeptidases"/>
    <property type="match status" value="1"/>
</dbReference>
<dbReference type="Proteomes" id="UP000241639">
    <property type="component" value="Unassembled WGS sequence"/>
</dbReference>
<sequence>MPSIEAGSPFLQKACQLQGELTAWRRDFHRHPELGFEEERTAAIVADHLESLGLEVKRGVGKTGVVGLLRGKEPGPCIGIRADMDALPIQDQKEIAYRSTIPGKAHVCGHDAHTSILMGTAQFLSQQAKIARGSVKFIFQPAEEGLGGAEVMIQDGVLQDPPVDAIIGLHVNTTIPTGRITLVKGVGCAAADEILIRIIGKGGHAAQPHQAVDSVSVTAEVLSALQHIVSRQMDPLESAVITIGKIQGGAAGNIIAPDVNMIGTVRTLNPLVREQMPERIEQVIKGVTTALGADYEFTYNKGYPSIVNDGVMVDRMKHTATRVLGSDRYEMVKPTMGGEDFSYFTQQVPGVFFRLGVRNEAKQCTYPGHHPMFNLDEAALPIGVALFSQFVHDYLNQEEDLS</sequence>
<dbReference type="GO" id="GO:0019877">
    <property type="term" value="P:diaminopimelate biosynthetic process"/>
    <property type="evidence" value="ECO:0007669"/>
    <property type="project" value="UniProtKB-ARBA"/>
</dbReference>
<dbReference type="InterPro" id="IPR011650">
    <property type="entry name" value="Peptidase_M20_dimer"/>
</dbReference>
<keyword evidence="5" id="KW-1185">Reference proteome</keyword>
<dbReference type="Pfam" id="PF01546">
    <property type="entry name" value="Peptidase_M20"/>
    <property type="match status" value="1"/>
</dbReference>
<feature type="binding site" evidence="2">
    <location>
        <position position="369"/>
    </location>
    <ligand>
        <name>Mn(2+)</name>
        <dbReference type="ChEBI" id="CHEBI:29035"/>
        <label>2</label>
    </ligand>
</feature>
<evidence type="ECO:0000313" key="5">
    <source>
        <dbReference type="Proteomes" id="UP000241639"/>
    </source>
</evidence>
<feature type="domain" description="Peptidase M20 dimerisation" evidence="3">
    <location>
        <begin position="196"/>
        <end position="285"/>
    </location>
</feature>
<evidence type="ECO:0000256" key="1">
    <source>
        <dbReference type="ARBA" id="ARBA00022801"/>
    </source>
</evidence>
<dbReference type="AlphaFoldDB" id="A0A2T4ZAY9"/>
<gene>
    <name evidence="4" type="ORF">C8J48_1659</name>
</gene>
<feature type="binding site" evidence="2">
    <location>
        <position position="110"/>
    </location>
    <ligand>
        <name>Mn(2+)</name>
        <dbReference type="ChEBI" id="CHEBI:29035"/>
        <label>2</label>
    </ligand>
</feature>
<evidence type="ECO:0000256" key="2">
    <source>
        <dbReference type="PIRSR" id="PIRSR005962-1"/>
    </source>
</evidence>
<dbReference type="Gene3D" id="3.30.70.360">
    <property type="match status" value="1"/>
</dbReference>
<dbReference type="PIRSF" id="PIRSF005962">
    <property type="entry name" value="Pept_M20D_amidohydro"/>
    <property type="match status" value="1"/>
</dbReference>
<evidence type="ECO:0000259" key="3">
    <source>
        <dbReference type="Pfam" id="PF07687"/>
    </source>
</evidence>
<keyword evidence="2" id="KW-0464">Manganese</keyword>
<dbReference type="EMBL" id="PZZP01000001">
    <property type="protein sequence ID" value="PTM59058.1"/>
    <property type="molecule type" value="Genomic_DNA"/>
</dbReference>
<dbReference type="PANTHER" id="PTHR11014:SF63">
    <property type="entry name" value="METALLOPEPTIDASE, PUTATIVE (AFU_ORTHOLOGUE AFUA_6G09600)-RELATED"/>
    <property type="match status" value="1"/>
</dbReference>
<dbReference type="Gene3D" id="3.40.630.10">
    <property type="entry name" value="Zn peptidases"/>
    <property type="match status" value="1"/>
</dbReference>
<evidence type="ECO:0000313" key="4">
    <source>
        <dbReference type="EMBL" id="PTM59058.1"/>
    </source>
</evidence>
<organism evidence="4 5">
    <name type="scientific">Desmospora activa DSM 45169</name>
    <dbReference type="NCBI Taxonomy" id="1121389"/>
    <lineage>
        <taxon>Bacteria</taxon>
        <taxon>Bacillati</taxon>
        <taxon>Bacillota</taxon>
        <taxon>Bacilli</taxon>
        <taxon>Bacillales</taxon>
        <taxon>Thermoactinomycetaceae</taxon>
        <taxon>Desmospora</taxon>
    </lineage>
</organism>
<dbReference type="GO" id="GO:0046872">
    <property type="term" value="F:metal ion binding"/>
    <property type="evidence" value="ECO:0007669"/>
    <property type="project" value="UniProtKB-KW"/>
</dbReference>
<comment type="caution">
    <text evidence="4">The sequence shown here is derived from an EMBL/GenBank/DDBJ whole genome shotgun (WGS) entry which is preliminary data.</text>
</comment>
<feature type="binding site" evidence="2">
    <location>
        <position position="108"/>
    </location>
    <ligand>
        <name>Mn(2+)</name>
        <dbReference type="ChEBI" id="CHEBI:29035"/>
        <label>2</label>
    </ligand>
</feature>
<accession>A0A2T4ZAY9</accession>
<dbReference type="PANTHER" id="PTHR11014">
    <property type="entry name" value="PEPTIDASE M20 FAMILY MEMBER"/>
    <property type="match status" value="1"/>
</dbReference>
<comment type="cofactor">
    <cofactor evidence="2">
        <name>Mn(2+)</name>
        <dbReference type="ChEBI" id="CHEBI:29035"/>
    </cofactor>
    <text evidence="2">The Mn(2+) ion enhances activity.</text>
</comment>
<protein>
    <submittedName>
        <fullName evidence="4">Amidohydrolase</fullName>
    </submittedName>
</protein>
<dbReference type="InterPro" id="IPR036264">
    <property type="entry name" value="Bact_exopeptidase_dim_dom"/>
</dbReference>
<proteinExistence type="predicted"/>
<keyword evidence="1 4" id="KW-0378">Hydrolase</keyword>
<feature type="binding site" evidence="2">
    <location>
        <position position="170"/>
    </location>
    <ligand>
        <name>Mn(2+)</name>
        <dbReference type="ChEBI" id="CHEBI:29035"/>
        <label>2</label>
    </ligand>
</feature>
<dbReference type="InterPro" id="IPR017439">
    <property type="entry name" value="Amidohydrolase"/>
</dbReference>
<dbReference type="InterPro" id="IPR002933">
    <property type="entry name" value="Peptidase_M20"/>
</dbReference>
<name>A0A2T4ZAY9_9BACL</name>